<dbReference type="eggNOG" id="ENOG502S016">
    <property type="taxonomic scope" value="Eukaryota"/>
</dbReference>
<feature type="region of interest" description="Disordered" evidence="1">
    <location>
        <begin position="32"/>
        <end position="52"/>
    </location>
</feature>
<feature type="compositionally biased region" description="Low complexity" evidence="1">
    <location>
        <begin position="132"/>
        <end position="142"/>
    </location>
</feature>
<feature type="region of interest" description="Disordered" evidence="1">
    <location>
        <begin position="128"/>
        <end position="153"/>
    </location>
</feature>
<name>A0A093XFF9_TALMA</name>
<reference evidence="2" key="2">
    <citation type="journal article" date="2014" name="PLoS Genet.">
        <title>Signature gene expression reveals novel clues to the molecular mechanisms of dimorphic transition in Penicillium marneffei.</title>
        <authorList>
            <person name="Yang E."/>
            <person name="Wang G."/>
            <person name="Cai J."/>
            <person name="Woo P.C."/>
            <person name="Lau S.K."/>
            <person name="Yuen K.-Y."/>
            <person name="Chow W.-N."/>
            <person name="Lin X."/>
        </authorList>
    </citation>
    <scope>NUCLEOTIDE SEQUENCE</scope>
    <source>
        <strain evidence="2">PM1</strain>
    </source>
</reference>
<dbReference type="AlphaFoldDB" id="A0A093XFF9"/>
<reference key="1">
    <citation type="journal article" date="2014" name="PLoS Genet.">
        <title>Signature Gene Expression Reveals Novel Clues to the Molecular Mechanisms of Dimorphic Transition in Penicillium marneffei.</title>
        <authorList>
            <person name="Yang E."/>
            <person name="Wang G."/>
            <person name="Cai J."/>
            <person name="Woo P.C."/>
            <person name="Lau S.K."/>
            <person name="Yuen K.-Y."/>
            <person name="Chow W.-N."/>
            <person name="Lin X."/>
        </authorList>
    </citation>
    <scope>NUCLEOTIDE SEQUENCE [LARGE SCALE GENOMIC DNA]</scope>
    <source>
        <strain>PM1</strain>
    </source>
</reference>
<sequence length="606" mass="68215">MRQKFPGHHLIFRSYRHRNFSMESDFPPLPFSGHSAKHSANTSQKRDSASASSNLLSNFRGLEVAQNGSKIVHKTFTRGGDAILEYVDTDSRKTVTHYRWQVSSDRLRENSPFFSALLDPNKFSEGRRFVESKTGSKGSSTTRVGDEPTTESTQRLPLVGLNLTRLTGKHRIESLELFLKALLSAYDLDLSAKMGIEIAHQSVPVIAGLIEISDLFSSSDVISDALRHANYRPSIKGIQSLEVFSSSLLKLSDERLRQIIYIAMFTQHDTIFRVASHALVLTGSVRWSDGGIGLNKYGKHRWSYLDTGIEEELYYRRQCIMNTITDLQAHFLRAYGALEDDVERSKPQPKHNMLMTAVSSNAKPFQCRWGFDNSKACDSFHLGEMVRFFTMRSKTIFLGSTLIDPGYENGSEEEDDDDDDGEDEQNNVKKSSGTERSQPQDEAVDRTANVASSDILSITSSLRQIPDYQIDTNHTGCGIRRRLLPVLDCIDGFIGHRRALIGLTDVTVWKSSTRATQRKTNLDSWRSSGLLRAEEVDIRGAKIVSIRKSRPRSYIDIMNASKPFAVVLDKNGTAVAPSTTSAVNVIHQHREEARFFFTAKKRNWES</sequence>
<evidence type="ECO:0000256" key="1">
    <source>
        <dbReference type="SAM" id="MobiDB-lite"/>
    </source>
</evidence>
<dbReference type="EMBL" id="JPOX01000031">
    <property type="protein sequence ID" value="KFX43943.1"/>
    <property type="molecule type" value="Genomic_DNA"/>
</dbReference>
<organism evidence="2">
    <name type="scientific">Talaromyces marneffei PM1</name>
    <dbReference type="NCBI Taxonomy" id="1077442"/>
    <lineage>
        <taxon>Eukaryota</taxon>
        <taxon>Fungi</taxon>
        <taxon>Dikarya</taxon>
        <taxon>Ascomycota</taxon>
        <taxon>Pezizomycotina</taxon>
        <taxon>Eurotiomycetes</taxon>
        <taxon>Eurotiomycetidae</taxon>
        <taxon>Eurotiales</taxon>
        <taxon>Trichocomaceae</taxon>
        <taxon>Talaromyces</taxon>
        <taxon>Talaromyces sect. Talaromyces</taxon>
    </lineage>
</organism>
<gene>
    <name evidence="2" type="ORF">GQ26_0310180</name>
</gene>
<dbReference type="HOGENOM" id="CLU_024593_0_0_1"/>
<evidence type="ECO:0000313" key="2">
    <source>
        <dbReference type="EMBL" id="KFX43943.1"/>
    </source>
</evidence>
<feature type="compositionally biased region" description="Polar residues" evidence="1">
    <location>
        <begin position="428"/>
        <end position="437"/>
    </location>
</feature>
<protein>
    <recommendedName>
        <fullName evidence="3">BTB domain-containing protein</fullName>
    </recommendedName>
</protein>
<accession>A0A093XFF9</accession>
<feature type="compositionally biased region" description="Acidic residues" evidence="1">
    <location>
        <begin position="410"/>
        <end position="425"/>
    </location>
</feature>
<evidence type="ECO:0008006" key="3">
    <source>
        <dbReference type="Google" id="ProtNLM"/>
    </source>
</evidence>
<feature type="region of interest" description="Disordered" evidence="1">
    <location>
        <begin position="405"/>
        <end position="449"/>
    </location>
</feature>
<comment type="caution">
    <text evidence="2">The sequence shown here is derived from an EMBL/GenBank/DDBJ whole genome shotgun (WGS) entry which is preliminary data.</text>
</comment>
<proteinExistence type="predicted"/>